<dbReference type="Proteomes" id="UP000278006">
    <property type="component" value="Unassembled WGS sequence"/>
</dbReference>
<comment type="caution">
    <text evidence="2">The sequence shown here is derived from an EMBL/GenBank/DDBJ whole genome shotgun (WGS) entry which is preliminary data.</text>
</comment>
<feature type="compositionally biased region" description="Basic and acidic residues" evidence="1">
    <location>
        <begin position="145"/>
        <end position="162"/>
    </location>
</feature>
<evidence type="ECO:0000313" key="3">
    <source>
        <dbReference type="Proteomes" id="UP000278006"/>
    </source>
</evidence>
<keyword evidence="3" id="KW-1185">Reference proteome</keyword>
<reference evidence="2 3" key="1">
    <citation type="submission" date="2018-10" db="EMBL/GenBank/DDBJ databases">
        <title>Draft genome of Cortibacter populi DSM10536.</title>
        <authorList>
            <person name="Bernier A.-M."/>
            <person name="Bernard K."/>
        </authorList>
    </citation>
    <scope>NUCLEOTIDE SEQUENCE [LARGE SCALE GENOMIC DNA]</scope>
    <source>
        <strain evidence="2 3">DSM 105136</strain>
    </source>
</reference>
<dbReference type="AlphaFoldDB" id="A0A3M6QZW9"/>
<evidence type="ECO:0000313" key="2">
    <source>
        <dbReference type="EMBL" id="RMX08501.1"/>
    </source>
</evidence>
<sequence length="323" mass="34004">MAFSGTDVSGPVSYTGADGQALPGAGIRGSGFGRVDTVAASAMGSARGLPSAYQQVKAAQDAAAARGDIDALQRVGAVSGGVPQTAMASGGRRTPAAFGFDPENRNAQAARKRVLDSLSNDSSLTRSQRAALAEVYRTQVGAESQTERLGAEARTADADRLARSQQSAAEISAENMRESGRSAINSRELALKEGEATDAGRLRDLEIGQAQRRASILARYDSAAPEERQSLVQQYPDVFGRADGSDWRVQVTPQTKNQDGSTTEGSVIRYNQRTGQVERVEGGGGQQAVAQLPARVGERQIGTIYAMPNGQAARWTSDGWELT</sequence>
<dbReference type="EMBL" id="RDQO01000001">
    <property type="protein sequence ID" value="RMX08501.1"/>
    <property type="molecule type" value="Genomic_DNA"/>
</dbReference>
<evidence type="ECO:0000256" key="1">
    <source>
        <dbReference type="SAM" id="MobiDB-lite"/>
    </source>
</evidence>
<proteinExistence type="predicted"/>
<organism evidence="2 3">
    <name type="scientific">Corticibacter populi</name>
    <dbReference type="NCBI Taxonomy" id="1550736"/>
    <lineage>
        <taxon>Bacteria</taxon>
        <taxon>Pseudomonadati</taxon>
        <taxon>Pseudomonadota</taxon>
        <taxon>Betaproteobacteria</taxon>
        <taxon>Burkholderiales</taxon>
        <taxon>Comamonadaceae</taxon>
        <taxon>Corticibacter</taxon>
    </lineage>
</organism>
<feature type="region of interest" description="Disordered" evidence="1">
    <location>
        <begin position="1"/>
        <end position="29"/>
    </location>
</feature>
<accession>A0A3M6QZW9</accession>
<protein>
    <submittedName>
        <fullName evidence="2">Uncharacterized protein</fullName>
    </submittedName>
</protein>
<feature type="region of interest" description="Disordered" evidence="1">
    <location>
        <begin position="142"/>
        <end position="183"/>
    </location>
</feature>
<name>A0A3M6QZW9_9BURK</name>
<gene>
    <name evidence="2" type="ORF">D8I35_05335</name>
</gene>